<name>A0A821Q8K3_9NEOP</name>
<keyword evidence="2" id="KW-1185">Reference proteome</keyword>
<evidence type="ECO:0000313" key="1">
    <source>
        <dbReference type="EMBL" id="CAF4819685.1"/>
    </source>
</evidence>
<dbReference type="AlphaFoldDB" id="A0A821Q8K3"/>
<evidence type="ECO:0008006" key="3">
    <source>
        <dbReference type="Google" id="ProtNLM"/>
    </source>
</evidence>
<organism evidence="1 2">
    <name type="scientific">Pieris macdunnoughi</name>
    <dbReference type="NCBI Taxonomy" id="345717"/>
    <lineage>
        <taxon>Eukaryota</taxon>
        <taxon>Metazoa</taxon>
        <taxon>Ecdysozoa</taxon>
        <taxon>Arthropoda</taxon>
        <taxon>Hexapoda</taxon>
        <taxon>Insecta</taxon>
        <taxon>Pterygota</taxon>
        <taxon>Neoptera</taxon>
        <taxon>Endopterygota</taxon>
        <taxon>Lepidoptera</taxon>
        <taxon>Glossata</taxon>
        <taxon>Ditrysia</taxon>
        <taxon>Papilionoidea</taxon>
        <taxon>Pieridae</taxon>
        <taxon>Pierinae</taxon>
        <taxon>Pieris</taxon>
    </lineage>
</organism>
<proteinExistence type="predicted"/>
<sequence>MWAVALNCQSCGDECAPACGTRYFRTCCFNYLRRKRGFNAKMYSHSRNDLPQILLESTWSQDPIDVYYSI</sequence>
<dbReference type="EMBL" id="CAJOBZ010000008">
    <property type="protein sequence ID" value="CAF4819685.1"/>
    <property type="molecule type" value="Genomic_DNA"/>
</dbReference>
<accession>A0A821Q8K3</accession>
<dbReference type="OrthoDB" id="8195871at2759"/>
<evidence type="ECO:0000313" key="2">
    <source>
        <dbReference type="Proteomes" id="UP000663880"/>
    </source>
</evidence>
<protein>
    <recommendedName>
        <fullName evidence="3">Trissin</fullName>
    </recommendedName>
</protein>
<comment type="caution">
    <text evidence="1">The sequence shown here is derived from an EMBL/GenBank/DDBJ whole genome shotgun (WGS) entry which is preliminary data.</text>
</comment>
<reference evidence="1" key="1">
    <citation type="submission" date="2021-02" db="EMBL/GenBank/DDBJ databases">
        <authorList>
            <person name="Steward A R."/>
        </authorList>
    </citation>
    <scope>NUCLEOTIDE SEQUENCE</scope>
</reference>
<dbReference type="Proteomes" id="UP000663880">
    <property type="component" value="Unassembled WGS sequence"/>
</dbReference>
<gene>
    <name evidence="1" type="ORF">PMACD_LOCUS4519</name>
</gene>